<dbReference type="AlphaFoldDB" id="A0AAJ0GU97"/>
<dbReference type="RefSeq" id="XP_062722041.1">
    <property type="nucleotide sequence ID" value="XM_062869463.1"/>
</dbReference>
<evidence type="ECO:0000259" key="1">
    <source>
        <dbReference type="Pfam" id="PF24864"/>
    </source>
</evidence>
<protein>
    <recommendedName>
        <fullName evidence="1">DUF7730 domain-containing protein</fullName>
    </recommendedName>
</protein>
<reference evidence="2" key="1">
    <citation type="journal article" date="2023" name="Mol. Phylogenet. Evol.">
        <title>Genome-scale phylogeny and comparative genomics of the fungal order Sordariales.</title>
        <authorList>
            <person name="Hensen N."/>
            <person name="Bonometti L."/>
            <person name="Westerberg I."/>
            <person name="Brannstrom I.O."/>
            <person name="Guillou S."/>
            <person name="Cros-Aarteil S."/>
            <person name="Calhoun S."/>
            <person name="Haridas S."/>
            <person name="Kuo A."/>
            <person name="Mondo S."/>
            <person name="Pangilinan J."/>
            <person name="Riley R."/>
            <person name="LaButti K."/>
            <person name="Andreopoulos B."/>
            <person name="Lipzen A."/>
            <person name="Chen C."/>
            <person name="Yan M."/>
            <person name="Daum C."/>
            <person name="Ng V."/>
            <person name="Clum A."/>
            <person name="Steindorff A."/>
            <person name="Ohm R.A."/>
            <person name="Martin F."/>
            <person name="Silar P."/>
            <person name="Natvig D.O."/>
            <person name="Lalanne C."/>
            <person name="Gautier V."/>
            <person name="Ament-Velasquez S.L."/>
            <person name="Kruys A."/>
            <person name="Hutchinson M.I."/>
            <person name="Powell A.J."/>
            <person name="Barry K."/>
            <person name="Miller A.N."/>
            <person name="Grigoriev I.V."/>
            <person name="Debuchy R."/>
            <person name="Gladieux P."/>
            <person name="Hiltunen Thoren M."/>
            <person name="Johannesson H."/>
        </authorList>
    </citation>
    <scope>NUCLEOTIDE SEQUENCE</scope>
    <source>
        <strain evidence="2">CBS 333.67</strain>
    </source>
</reference>
<organism evidence="2 3">
    <name type="scientific">Chaetomium strumarium</name>
    <dbReference type="NCBI Taxonomy" id="1170767"/>
    <lineage>
        <taxon>Eukaryota</taxon>
        <taxon>Fungi</taxon>
        <taxon>Dikarya</taxon>
        <taxon>Ascomycota</taxon>
        <taxon>Pezizomycotina</taxon>
        <taxon>Sordariomycetes</taxon>
        <taxon>Sordariomycetidae</taxon>
        <taxon>Sordariales</taxon>
        <taxon>Chaetomiaceae</taxon>
        <taxon>Chaetomium</taxon>
    </lineage>
</organism>
<proteinExistence type="predicted"/>
<evidence type="ECO:0000313" key="3">
    <source>
        <dbReference type="Proteomes" id="UP001273166"/>
    </source>
</evidence>
<keyword evidence="3" id="KW-1185">Reference proteome</keyword>
<accession>A0AAJ0GU97</accession>
<comment type="caution">
    <text evidence="2">The sequence shown here is derived from an EMBL/GenBank/DDBJ whole genome shotgun (WGS) entry which is preliminary data.</text>
</comment>
<sequence length="459" mass="51337">MSANNQGSISRGFRQLLCLIRPIETSNINTDTNEGDEYPLPFLPAQRPRPLTPISSQQSPINLGRLARVPPELRWRILIAAFGGRTLHLDMQFAHPRRADAFDLVAQDVNGAAHGFGVSPLSPWYFPARDAPRAWRWTSCVCHRMLPVGSRFERRCLAKGRPVASYPHSDGCLYGEVTYCHLWPPETITTRAMIGAPGKCMVGVMGWLLACRQAYVEGVNVLYSTNTFFIESDILFSNLVCRESGLVSRHLILPERLTCITSLELRLDLVLFGSSLRPDRGKTHDSNKDRAQLAANLRHLCDPFPNLRSLVLSFRDHLYNDREVRPVYALDEINRVLLRPLAHAMTRLPLPARQKGIVVELPSNVFEELKGVRRKGGAPGLGLEEEEKVCEIGNGGFMTQSVWLRYPLSCGAAVSDPAAECGHDRSDFYYIKKGPESDLFWDHNGTPQCRPYLTSGCSG</sequence>
<evidence type="ECO:0000313" key="2">
    <source>
        <dbReference type="EMBL" id="KAK3306261.1"/>
    </source>
</evidence>
<dbReference type="GeneID" id="87888292"/>
<dbReference type="EMBL" id="JAUDZG010000004">
    <property type="protein sequence ID" value="KAK3306261.1"/>
    <property type="molecule type" value="Genomic_DNA"/>
</dbReference>
<name>A0AAJ0GU97_9PEZI</name>
<gene>
    <name evidence="2" type="ORF">B0T15DRAFT_534840</name>
</gene>
<dbReference type="PANTHER" id="PTHR38790">
    <property type="entry name" value="2EXR DOMAIN-CONTAINING PROTEIN-RELATED"/>
    <property type="match status" value="1"/>
</dbReference>
<dbReference type="PANTHER" id="PTHR38790:SF4">
    <property type="entry name" value="2EXR DOMAIN-CONTAINING PROTEIN"/>
    <property type="match status" value="1"/>
</dbReference>
<feature type="domain" description="DUF7730" evidence="1">
    <location>
        <begin position="204"/>
        <end position="310"/>
    </location>
</feature>
<dbReference type="Pfam" id="PF24864">
    <property type="entry name" value="DUF7730"/>
    <property type="match status" value="1"/>
</dbReference>
<dbReference type="InterPro" id="IPR056632">
    <property type="entry name" value="DUF7730"/>
</dbReference>
<dbReference type="Proteomes" id="UP001273166">
    <property type="component" value="Unassembled WGS sequence"/>
</dbReference>
<reference evidence="2" key="2">
    <citation type="submission" date="2023-06" db="EMBL/GenBank/DDBJ databases">
        <authorList>
            <consortium name="Lawrence Berkeley National Laboratory"/>
            <person name="Mondo S.J."/>
            <person name="Hensen N."/>
            <person name="Bonometti L."/>
            <person name="Westerberg I."/>
            <person name="Brannstrom I.O."/>
            <person name="Guillou S."/>
            <person name="Cros-Aarteil S."/>
            <person name="Calhoun S."/>
            <person name="Haridas S."/>
            <person name="Kuo A."/>
            <person name="Pangilinan J."/>
            <person name="Riley R."/>
            <person name="Labutti K."/>
            <person name="Andreopoulos B."/>
            <person name="Lipzen A."/>
            <person name="Chen C."/>
            <person name="Yanf M."/>
            <person name="Daum C."/>
            <person name="Ng V."/>
            <person name="Clum A."/>
            <person name="Steindorff A."/>
            <person name="Ohm R."/>
            <person name="Martin F."/>
            <person name="Silar P."/>
            <person name="Natvig D."/>
            <person name="Lalanne C."/>
            <person name="Gautier V."/>
            <person name="Ament-Velasquez S.L."/>
            <person name="Kruys A."/>
            <person name="Hutchinson M.I."/>
            <person name="Powell A.J."/>
            <person name="Barry K."/>
            <person name="Miller A.N."/>
            <person name="Grigoriev I.V."/>
            <person name="Debuchy R."/>
            <person name="Gladieux P."/>
            <person name="Thoren M.H."/>
            <person name="Johannesson H."/>
        </authorList>
    </citation>
    <scope>NUCLEOTIDE SEQUENCE</scope>
    <source>
        <strain evidence="2">CBS 333.67</strain>
    </source>
</reference>